<keyword evidence="2" id="KW-0732">Signal</keyword>
<evidence type="ECO:0000313" key="4">
    <source>
        <dbReference type="Proteomes" id="UP000077857"/>
    </source>
</evidence>
<dbReference type="RefSeq" id="WP_064041684.1">
    <property type="nucleotide sequence ID" value="NZ_LUUJ01000105.1"/>
</dbReference>
<keyword evidence="1" id="KW-0812">Transmembrane</keyword>
<keyword evidence="1" id="KW-1133">Transmembrane helix</keyword>
<evidence type="ECO:0000256" key="2">
    <source>
        <dbReference type="SAM" id="SignalP"/>
    </source>
</evidence>
<proteinExistence type="predicted"/>
<evidence type="ECO:0008006" key="5">
    <source>
        <dbReference type="Google" id="ProtNLM"/>
    </source>
</evidence>
<dbReference type="AlphaFoldDB" id="A0A177N4H2"/>
<accession>A0A177N4H2</accession>
<reference evidence="3 4" key="1">
    <citation type="submission" date="2016-03" db="EMBL/GenBank/DDBJ databases">
        <authorList>
            <person name="Ploux O."/>
        </authorList>
    </citation>
    <scope>NUCLEOTIDE SEQUENCE [LARGE SCALE GENOMIC DNA]</scope>
    <source>
        <strain evidence="3 4">R-45378</strain>
    </source>
</reference>
<name>A0A177N4H2_9GAMM</name>
<dbReference type="OrthoDB" id="5573940at2"/>
<protein>
    <recommendedName>
        <fullName evidence="5">IPTL-CTERM protein sorting domain-containing protein</fullName>
    </recommendedName>
</protein>
<dbReference type="Proteomes" id="UP000077857">
    <property type="component" value="Unassembled WGS sequence"/>
</dbReference>
<feature type="transmembrane region" description="Helical" evidence="1">
    <location>
        <begin position="127"/>
        <end position="147"/>
    </location>
</feature>
<evidence type="ECO:0000313" key="3">
    <source>
        <dbReference type="EMBL" id="OAI12886.1"/>
    </source>
</evidence>
<comment type="caution">
    <text evidence="3">The sequence shown here is derived from an EMBL/GenBank/DDBJ whole genome shotgun (WGS) entry which is preliminary data.</text>
</comment>
<gene>
    <name evidence="3" type="ORF">A1507_18310</name>
</gene>
<dbReference type="EMBL" id="LUUJ01000105">
    <property type="protein sequence ID" value="OAI12886.1"/>
    <property type="molecule type" value="Genomic_DNA"/>
</dbReference>
<feature type="chain" id="PRO_5008068755" description="IPTL-CTERM protein sorting domain-containing protein" evidence="2">
    <location>
        <begin position="21"/>
        <end position="159"/>
    </location>
</feature>
<feature type="signal peptide" evidence="2">
    <location>
        <begin position="1"/>
        <end position="20"/>
    </location>
</feature>
<keyword evidence="1" id="KW-0472">Membrane</keyword>
<evidence type="ECO:0000256" key="1">
    <source>
        <dbReference type="SAM" id="Phobius"/>
    </source>
</evidence>
<organism evidence="3 4">
    <name type="scientific">Methylomonas koyamae</name>
    <dbReference type="NCBI Taxonomy" id="702114"/>
    <lineage>
        <taxon>Bacteria</taxon>
        <taxon>Pseudomonadati</taxon>
        <taxon>Pseudomonadota</taxon>
        <taxon>Gammaproteobacteria</taxon>
        <taxon>Methylococcales</taxon>
        <taxon>Methylococcaceae</taxon>
        <taxon>Methylomonas</taxon>
    </lineage>
</organism>
<sequence length="159" mass="16505">MKHSALLIALLAAPAQVSPAGQLINGSDPDSTVFHSPILDPFHAIETDSAAPVLFSAAIARCPADAARLGQCKPLDWPAVDYLALSSVAWNLIPGASYRLATGDFADEAPQRGIAGDVSETYRLSGLPLAGVAWFSLGCLLGSLALLRRRQTGIGNAIA</sequence>